<accession>A0AA41UH21</accession>
<organism evidence="11 12">
    <name type="scientific">Desulfatitalea alkaliphila</name>
    <dbReference type="NCBI Taxonomy" id="2929485"/>
    <lineage>
        <taxon>Bacteria</taxon>
        <taxon>Pseudomonadati</taxon>
        <taxon>Thermodesulfobacteriota</taxon>
        <taxon>Desulfobacteria</taxon>
        <taxon>Desulfobacterales</taxon>
        <taxon>Desulfosarcinaceae</taxon>
        <taxon>Desulfatitalea</taxon>
    </lineage>
</organism>
<keyword evidence="2 8" id="KW-0813">Transport</keyword>
<keyword evidence="4 9" id="KW-0812">Transmembrane</keyword>
<keyword evidence="12" id="KW-1185">Reference proteome</keyword>
<protein>
    <submittedName>
        <fullName evidence="11">MotA/TolQ/ExbB proton channel family protein</fullName>
    </submittedName>
</protein>
<dbReference type="RefSeq" id="WP_246902266.1">
    <property type="nucleotide sequence ID" value="NZ_JALJRB010000001.1"/>
</dbReference>
<feature type="transmembrane region" description="Helical" evidence="9">
    <location>
        <begin position="152"/>
        <end position="173"/>
    </location>
</feature>
<comment type="caution">
    <text evidence="11">The sequence shown here is derived from an EMBL/GenBank/DDBJ whole genome shotgun (WGS) entry which is preliminary data.</text>
</comment>
<evidence type="ECO:0000256" key="3">
    <source>
        <dbReference type="ARBA" id="ARBA00022475"/>
    </source>
</evidence>
<evidence type="ECO:0000313" key="12">
    <source>
        <dbReference type="Proteomes" id="UP001165427"/>
    </source>
</evidence>
<feature type="transmembrane region" description="Helical" evidence="9">
    <location>
        <begin position="12"/>
        <end position="32"/>
    </location>
</feature>
<feature type="transmembrane region" description="Helical" evidence="9">
    <location>
        <begin position="111"/>
        <end position="132"/>
    </location>
</feature>
<dbReference type="PANTHER" id="PTHR30625">
    <property type="entry name" value="PROTEIN TOLQ"/>
    <property type="match status" value="1"/>
</dbReference>
<keyword evidence="6 9" id="KW-1133">Transmembrane helix</keyword>
<evidence type="ECO:0000256" key="6">
    <source>
        <dbReference type="ARBA" id="ARBA00022989"/>
    </source>
</evidence>
<keyword evidence="5 8" id="KW-0653">Protein transport</keyword>
<evidence type="ECO:0000256" key="4">
    <source>
        <dbReference type="ARBA" id="ARBA00022692"/>
    </source>
</evidence>
<dbReference type="InterPro" id="IPR002898">
    <property type="entry name" value="MotA_ExbB_proton_chnl"/>
</dbReference>
<name>A0AA41UH21_9BACT</name>
<evidence type="ECO:0000259" key="10">
    <source>
        <dbReference type="Pfam" id="PF01618"/>
    </source>
</evidence>
<dbReference type="GO" id="GO:0005886">
    <property type="term" value="C:plasma membrane"/>
    <property type="evidence" value="ECO:0007669"/>
    <property type="project" value="UniProtKB-SubCell"/>
</dbReference>
<keyword evidence="3" id="KW-1003">Cell membrane</keyword>
<proteinExistence type="inferred from homology"/>
<evidence type="ECO:0000256" key="1">
    <source>
        <dbReference type="ARBA" id="ARBA00004651"/>
    </source>
</evidence>
<gene>
    <name evidence="11" type="ORF">MRX98_01100</name>
</gene>
<dbReference type="GO" id="GO:0017038">
    <property type="term" value="P:protein import"/>
    <property type="evidence" value="ECO:0007669"/>
    <property type="project" value="TreeGrafter"/>
</dbReference>
<feature type="domain" description="MotA/TolQ/ExbB proton channel" evidence="10">
    <location>
        <begin position="84"/>
        <end position="185"/>
    </location>
</feature>
<sequence>MMAFFYKGGPVMYPLLACSFIVVTVIVERAIFWMRTEVRRNRPLVDEVLELCRRGDWEAVRQKTVGCRDYVVRILVSGILHREFSMLKAMEAAAADEVQGMRRYMGALDTMITVAPLLGIFGTVTGIITSFEMLGTAGIAQPEAVTAGVAEALITTASGLAIAILSVFPYNYFNGRVERATLEIEKYATSLEIVYEKLMHDEN</sequence>
<evidence type="ECO:0000256" key="9">
    <source>
        <dbReference type="SAM" id="Phobius"/>
    </source>
</evidence>
<keyword evidence="7 9" id="KW-0472">Membrane</keyword>
<comment type="similarity">
    <text evidence="8">Belongs to the exbB/tolQ family.</text>
</comment>
<evidence type="ECO:0000313" key="11">
    <source>
        <dbReference type="EMBL" id="MCJ8499155.1"/>
    </source>
</evidence>
<dbReference type="Proteomes" id="UP001165427">
    <property type="component" value="Unassembled WGS sequence"/>
</dbReference>
<dbReference type="EMBL" id="JALJRB010000001">
    <property type="protein sequence ID" value="MCJ8499155.1"/>
    <property type="molecule type" value="Genomic_DNA"/>
</dbReference>
<reference evidence="11" key="1">
    <citation type="submission" date="2022-04" db="EMBL/GenBank/DDBJ databases">
        <title>Desulfatitalea alkaliphila sp. nov., a novel anaerobic sulfate-reducing bacterium isolated from terrestrial mud volcano, Taman Peninsula, Russia.</title>
        <authorList>
            <person name="Khomyakova M.A."/>
            <person name="Merkel A.Y."/>
            <person name="Slobodkin A.I."/>
        </authorList>
    </citation>
    <scope>NUCLEOTIDE SEQUENCE</scope>
    <source>
        <strain evidence="11">M08but</strain>
    </source>
</reference>
<evidence type="ECO:0000256" key="2">
    <source>
        <dbReference type="ARBA" id="ARBA00022448"/>
    </source>
</evidence>
<dbReference type="InterPro" id="IPR050790">
    <property type="entry name" value="ExbB/TolQ_transport"/>
</dbReference>
<evidence type="ECO:0000256" key="7">
    <source>
        <dbReference type="ARBA" id="ARBA00023136"/>
    </source>
</evidence>
<evidence type="ECO:0000256" key="8">
    <source>
        <dbReference type="RuleBase" id="RU004057"/>
    </source>
</evidence>
<comment type="subcellular location">
    <subcellularLocation>
        <location evidence="1">Cell membrane</location>
        <topology evidence="1">Multi-pass membrane protein</topology>
    </subcellularLocation>
    <subcellularLocation>
        <location evidence="8">Membrane</location>
        <topology evidence="8">Multi-pass membrane protein</topology>
    </subcellularLocation>
</comment>
<evidence type="ECO:0000256" key="5">
    <source>
        <dbReference type="ARBA" id="ARBA00022927"/>
    </source>
</evidence>
<dbReference type="Pfam" id="PF01618">
    <property type="entry name" value="MotA_ExbB"/>
    <property type="match status" value="1"/>
</dbReference>
<dbReference type="PANTHER" id="PTHR30625:SF15">
    <property type="entry name" value="BIOPOLYMER TRANSPORT PROTEIN EXBB"/>
    <property type="match status" value="1"/>
</dbReference>
<dbReference type="AlphaFoldDB" id="A0AA41UH21"/>